<gene>
    <name evidence="1" type="ORF">ABIC55_000246</name>
</gene>
<sequence length="147" mass="15905">MDQETIDLFNELDKYRVESEDGSFKVDVTTAELDGVQSEVLNVMNILNAMLTGDEEASVIMPLALFPIGSYGNYCGKGNNGYDKTAIDNLDSACRTHDMCFTGFNSSSAACNQVFIGSLLPIVQATTAHTTKGAYARAAVALFLKWV</sequence>
<evidence type="ECO:0008006" key="3">
    <source>
        <dbReference type="Google" id="ProtNLM"/>
    </source>
</evidence>
<dbReference type="Gene3D" id="1.20.90.10">
    <property type="entry name" value="Phospholipase A2 domain"/>
    <property type="match status" value="1"/>
</dbReference>
<reference evidence="1 2" key="1">
    <citation type="submission" date="2024-06" db="EMBL/GenBank/DDBJ databases">
        <title>Sorghum-associated microbial communities from plants grown in Nebraska, USA.</title>
        <authorList>
            <person name="Schachtman D."/>
        </authorList>
    </citation>
    <scope>NUCLEOTIDE SEQUENCE [LARGE SCALE GENOMIC DNA]</scope>
    <source>
        <strain evidence="1 2">1288</strain>
    </source>
</reference>
<keyword evidence="2" id="KW-1185">Reference proteome</keyword>
<comment type="caution">
    <text evidence="1">The sequence shown here is derived from an EMBL/GenBank/DDBJ whole genome shotgun (WGS) entry which is preliminary data.</text>
</comment>
<dbReference type="SUPFAM" id="SSF48619">
    <property type="entry name" value="Phospholipase A2, PLA2"/>
    <property type="match status" value="1"/>
</dbReference>
<proteinExistence type="predicted"/>
<dbReference type="EMBL" id="JBEPME010000001">
    <property type="protein sequence ID" value="MET3655162.1"/>
    <property type="molecule type" value="Genomic_DNA"/>
</dbReference>
<organism evidence="1 2">
    <name type="scientific">Sporosarcina psychrophila</name>
    <name type="common">Bacillus psychrophilus</name>
    <dbReference type="NCBI Taxonomy" id="1476"/>
    <lineage>
        <taxon>Bacteria</taxon>
        <taxon>Bacillati</taxon>
        <taxon>Bacillota</taxon>
        <taxon>Bacilli</taxon>
        <taxon>Bacillales</taxon>
        <taxon>Caryophanaceae</taxon>
        <taxon>Sporosarcina</taxon>
    </lineage>
</organism>
<dbReference type="InterPro" id="IPR036444">
    <property type="entry name" value="PLipase_A2_dom_sf"/>
</dbReference>
<accession>A0ABV2K263</accession>
<dbReference type="Proteomes" id="UP001549104">
    <property type="component" value="Unassembled WGS sequence"/>
</dbReference>
<name>A0ABV2K263_SPOPS</name>
<protein>
    <recommendedName>
        <fullName evidence="3">Phospholipase</fullName>
    </recommendedName>
</protein>
<dbReference type="RefSeq" id="WP_354311935.1">
    <property type="nucleotide sequence ID" value="NZ_JBEPME010000001.1"/>
</dbReference>
<evidence type="ECO:0000313" key="1">
    <source>
        <dbReference type="EMBL" id="MET3655162.1"/>
    </source>
</evidence>
<evidence type="ECO:0000313" key="2">
    <source>
        <dbReference type="Proteomes" id="UP001549104"/>
    </source>
</evidence>